<evidence type="ECO:0000313" key="2">
    <source>
        <dbReference type="EMBL" id="KAF4663917.1"/>
    </source>
</evidence>
<feature type="compositionally biased region" description="Basic and acidic residues" evidence="1">
    <location>
        <begin position="305"/>
        <end position="314"/>
    </location>
</feature>
<reference evidence="2 3" key="1">
    <citation type="submission" date="2020-04" db="EMBL/GenBank/DDBJ databases">
        <title>Perkinsus chesapeaki whole genome sequence.</title>
        <authorList>
            <person name="Bogema D.R."/>
        </authorList>
    </citation>
    <scope>NUCLEOTIDE SEQUENCE [LARGE SCALE GENOMIC DNA]</scope>
    <source>
        <strain evidence="2">ATCC PRA-425</strain>
    </source>
</reference>
<comment type="caution">
    <text evidence="2">The sequence shown here is derived from an EMBL/GenBank/DDBJ whole genome shotgun (WGS) entry which is preliminary data.</text>
</comment>
<protein>
    <submittedName>
        <fullName evidence="2">Uncharacterized protein</fullName>
    </submittedName>
</protein>
<proteinExistence type="predicted"/>
<dbReference type="OrthoDB" id="420052at2759"/>
<sequence length="354" mass="37893">MSTVSAHPRGSRDLLEEVVREVVAEPSVQEALVEGLCGFGLGSLRSISCLSEGAQKALLAKLGESPVLDNLEEGVLSTYVCSISAEAKDQLAYASRAAVGSGEVTAARSSSRSRDYSDSVKAVSEKWGPIPDACMPTTKMVEALRGSPWTYVDLSRYFIDESADGRRDGTILAEKEDGTPVIIKSPEKPSGAKNPVRQFGAHWTLAFQTLGWAMLIVQDDINGGNINKGDLTPAAIDAHEARILGLAIQFNWFSATAADRAIRRKIEASASLGIAGLGDFYFRGDLLSEVILSSLAASSFQPQLKQEKSRRSGDGSKSTDSQKGRRDSNRGEKRDRNDDSVSRSPGKLPKASGV</sequence>
<organism evidence="2 3">
    <name type="scientific">Perkinsus chesapeaki</name>
    <name type="common">Clam parasite</name>
    <name type="synonym">Perkinsus andrewsi</name>
    <dbReference type="NCBI Taxonomy" id="330153"/>
    <lineage>
        <taxon>Eukaryota</taxon>
        <taxon>Sar</taxon>
        <taxon>Alveolata</taxon>
        <taxon>Perkinsozoa</taxon>
        <taxon>Perkinsea</taxon>
        <taxon>Perkinsida</taxon>
        <taxon>Perkinsidae</taxon>
        <taxon>Perkinsus</taxon>
    </lineage>
</organism>
<feature type="compositionally biased region" description="Basic and acidic residues" evidence="1">
    <location>
        <begin position="320"/>
        <end position="341"/>
    </location>
</feature>
<feature type="region of interest" description="Disordered" evidence="1">
    <location>
        <begin position="303"/>
        <end position="354"/>
    </location>
</feature>
<name>A0A7J6LXC1_PERCH</name>
<accession>A0A7J6LXC1</accession>
<evidence type="ECO:0000313" key="3">
    <source>
        <dbReference type="Proteomes" id="UP000591131"/>
    </source>
</evidence>
<keyword evidence="3" id="KW-1185">Reference proteome</keyword>
<gene>
    <name evidence="2" type="ORF">FOL47_005492</name>
</gene>
<dbReference type="EMBL" id="JAAPAO010000302">
    <property type="protein sequence ID" value="KAF4663917.1"/>
    <property type="molecule type" value="Genomic_DNA"/>
</dbReference>
<dbReference type="Proteomes" id="UP000591131">
    <property type="component" value="Unassembled WGS sequence"/>
</dbReference>
<evidence type="ECO:0000256" key="1">
    <source>
        <dbReference type="SAM" id="MobiDB-lite"/>
    </source>
</evidence>
<dbReference type="AlphaFoldDB" id="A0A7J6LXC1"/>